<organism evidence="1 2">
    <name type="scientific">Botryobasidium botryosum (strain FD-172 SS1)</name>
    <dbReference type="NCBI Taxonomy" id="930990"/>
    <lineage>
        <taxon>Eukaryota</taxon>
        <taxon>Fungi</taxon>
        <taxon>Dikarya</taxon>
        <taxon>Basidiomycota</taxon>
        <taxon>Agaricomycotina</taxon>
        <taxon>Agaricomycetes</taxon>
        <taxon>Cantharellales</taxon>
        <taxon>Botryobasidiaceae</taxon>
        <taxon>Botryobasidium</taxon>
    </lineage>
</organism>
<sequence length="162" mass="18022">MHLPLVNQARIQPSSGRENFPSLQGSTKQQWANFWILNFAHSCTPALSSRAATSSYLCALQAVPSLSHSRSEKENPARFGKLWMLPHPLPLSIASDVSLRNEKVTEGGACPWYFALSLPKPRPSTCLNLWSESRNGLASYGQYMALKYSSANLMTPSLKFHR</sequence>
<dbReference type="HOGENOM" id="CLU_1635113_0_0_1"/>
<protein>
    <submittedName>
        <fullName evidence="1">Uncharacterized protein</fullName>
    </submittedName>
</protein>
<dbReference type="Proteomes" id="UP000027195">
    <property type="component" value="Unassembled WGS sequence"/>
</dbReference>
<reference evidence="2" key="1">
    <citation type="journal article" date="2014" name="Proc. Natl. Acad. Sci. U.S.A.">
        <title>Extensive sampling of basidiomycete genomes demonstrates inadequacy of the white-rot/brown-rot paradigm for wood decay fungi.</title>
        <authorList>
            <person name="Riley R."/>
            <person name="Salamov A.A."/>
            <person name="Brown D.W."/>
            <person name="Nagy L.G."/>
            <person name="Floudas D."/>
            <person name="Held B.W."/>
            <person name="Levasseur A."/>
            <person name="Lombard V."/>
            <person name="Morin E."/>
            <person name="Otillar R."/>
            <person name="Lindquist E.A."/>
            <person name="Sun H."/>
            <person name="LaButti K.M."/>
            <person name="Schmutz J."/>
            <person name="Jabbour D."/>
            <person name="Luo H."/>
            <person name="Baker S.E."/>
            <person name="Pisabarro A.G."/>
            <person name="Walton J.D."/>
            <person name="Blanchette R.A."/>
            <person name="Henrissat B."/>
            <person name="Martin F."/>
            <person name="Cullen D."/>
            <person name="Hibbett D.S."/>
            <person name="Grigoriev I.V."/>
        </authorList>
    </citation>
    <scope>NUCLEOTIDE SEQUENCE [LARGE SCALE GENOMIC DNA]</scope>
    <source>
        <strain evidence="2">FD-172 SS1</strain>
    </source>
</reference>
<dbReference type="InParanoid" id="A0A067M5J8"/>
<dbReference type="AlphaFoldDB" id="A0A067M5J8"/>
<accession>A0A067M5J8</accession>
<evidence type="ECO:0000313" key="2">
    <source>
        <dbReference type="Proteomes" id="UP000027195"/>
    </source>
</evidence>
<dbReference type="EMBL" id="KL198072">
    <property type="protein sequence ID" value="KDQ09990.1"/>
    <property type="molecule type" value="Genomic_DNA"/>
</dbReference>
<proteinExistence type="predicted"/>
<keyword evidence="2" id="KW-1185">Reference proteome</keyword>
<gene>
    <name evidence="1" type="ORF">BOTBODRAFT_503328</name>
</gene>
<evidence type="ECO:0000313" key="1">
    <source>
        <dbReference type="EMBL" id="KDQ09990.1"/>
    </source>
</evidence>
<name>A0A067M5J8_BOTB1</name>